<dbReference type="PROSITE" id="PS00189">
    <property type="entry name" value="LIPOYL"/>
    <property type="match status" value="1"/>
</dbReference>
<protein>
    <recommendedName>
        <fullName evidence="5">Lipoyl-binding domain-containing protein</fullName>
    </recommendedName>
</protein>
<dbReference type="InterPro" id="IPR050537">
    <property type="entry name" value="2-oxoacid_dehydrogenase"/>
</dbReference>
<dbReference type="InterPro" id="IPR011053">
    <property type="entry name" value="Single_hybrid_motif"/>
</dbReference>
<comment type="similarity">
    <text evidence="1">Belongs to the 2-oxoacid dehydrogenase family.</text>
</comment>
<dbReference type="GO" id="GO:0004149">
    <property type="term" value="F:dihydrolipoyllysine-residue succinyltransferase activity"/>
    <property type="evidence" value="ECO:0007669"/>
    <property type="project" value="TreeGrafter"/>
</dbReference>
<evidence type="ECO:0000256" key="2">
    <source>
        <dbReference type="ARBA" id="ARBA00022823"/>
    </source>
</evidence>
<feature type="region of interest" description="Disordered" evidence="4">
    <location>
        <begin position="123"/>
        <end position="200"/>
    </location>
</feature>
<dbReference type="PROSITE" id="PS50968">
    <property type="entry name" value="BIOTINYL_LIPOYL"/>
    <property type="match status" value="1"/>
</dbReference>
<name>A0AAD2AE15_9LAMI</name>
<proteinExistence type="inferred from homology"/>
<dbReference type="Pfam" id="PF00364">
    <property type="entry name" value="Biotin_lipoyl"/>
    <property type="match status" value="1"/>
</dbReference>
<dbReference type="EMBL" id="OU503054">
    <property type="protein sequence ID" value="CAI9783382.1"/>
    <property type="molecule type" value="Genomic_DNA"/>
</dbReference>
<dbReference type="InterPro" id="IPR003016">
    <property type="entry name" value="2-oxoA_DH_lipoyl-BS"/>
</dbReference>
<feature type="compositionally biased region" description="Basic and acidic residues" evidence="4">
    <location>
        <begin position="131"/>
        <end position="141"/>
    </location>
</feature>
<dbReference type="AlphaFoldDB" id="A0AAD2AE15"/>
<evidence type="ECO:0000256" key="1">
    <source>
        <dbReference type="ARBA" id="ARBA00007317"/>
    </source>
</evidence>
<reference evidence="6" key="1">
    <citation type="submission" date="2023-05" db="EMBL/GenBank/DDBJ databases">
        <authorList>
            <person name="Huff M."/>
        </authorList>
    </citation>
    <scope>NUCLEOTIDE SEQUENCE</scope>
</reference>
<dbReference type="Gene3D" id="2.40.50.100">
    <property type="match status" value="1"/>
</dbReference>
<dbReference type="Proteomes" id="UP000834106">
    <property type="component" value="Chromosome 19"/>
</dbReference>
<accession>A0AAD2AE15</accession>
<dbReference type="PANTHER" id="PTHR43416">
    <property type="entry name" value="DIHYDROLIPOYLLYSINE-RESIDUE SUCCINYLTRANSFERASE COMPONENT OF 2-OXOGLUTARATE DEHYDROGENASE COMPLEX, MITOCHONDRIAL-RELATED"/>
    <property type="match status" value="1"/>
</dbReference>
<sequence length="200" mass="22013">MSLRPIREVVGYLQQDVNTQIWSSVVTSHAANCFPFFRYMSKGDLVEAVIPHMGESITDCTLATFLRKPGDRVEVDEPIAQVETDKVTVDVNSLEAGVIQKLIAKEGDIVAPGTKIAVISKSGEGVTHVAPSDEKPSEKADPSPLSPAEEKEEKPKPKVETMPVVEKLRESSLPSKSSDTEPLLPPEERERRVPMTRLRN</sequence>
<evidence type="ECO:0000259" key="5">
    <source>
        <dbReference type="PROSITE" id="PS50968"/>
    </source>
</evidence>
<dbReference type="PANTHER" id="PTHR43416:SF5">
    <property type="entry name" value="DIHYDROLIPOYLLYSINE-RESIDUE SUCCINYLTRANSFERASE COMPONENT OF 2-OXOGLUTARATE DEHYDROGENASE COMPLEX, MITOCHONDRIAL"/>
    <property type="match status" value="1"/>
</dbReference>
<dbReference type="InterPro" id="IPR000089">
    <property type="entry name" value="Biotin_lipoyl"/>
</dbReference>
<keyword evidence="3" id="KW-0809">Transit peptide</keyword>
<gene>
    <name evidence="6" type="ORF">FPE_LOCUS30812</name>
</gene>
<dbReference type="SUPFAM" id="SSF51230">
    <property type="entry name" value="Single hybrid motif"/>
    <property type="match status" value="1"/>
</dbReference>
<feature type="compositionally biased region" description="Basic and acidic residues" evidence="4">
    <location>
        <begin position="148"/>
        <end position="159"/>
    </location>
</feature>
<evidence type="ECO:0000256" key="4">
    <source>
        <dbReference type="SAM" id="MobiDB-lite"/>
    </source>
</evidence>
<organism evidence="6 7">
    <name type="scientific">Fraxinus pennsylvanica</name>
    <dbReference type="NCBI Taxonomy" id="56036"/>
    <lineage>
        <taxon>Eukaryota</taxon>
        <taxon>Viridiplantae</taxon>
        <taxon>Streptophyta</taxon>
        <taxon>Embryophyta</taxon>
        <taxon>Tracheophyta</taxon>
        <taxon>Spermatophyta</taxon>
        <taxon>Magnoliopsida</taxon>
        <taxon>eudicotyledons</taxon>
        <taxon>Gunneridae</taxon>
        <taxon>Pentapetalae</taxon>
        <taxon>asterids</taxon>
        <taxon>lamiids</taxon>
        <taxon>Lamiales</taxon>
        <taxon>Oleaceae</taxon>
        <taxon>Oleeae</taxon>
        <taxon>Fraxinus</taxon>
    </lineage>
</organism>
<dbReference type="GO" id="GO:0006099">
    <property type="term" value="P:tricarboxylic acid cycle"/>
    <property type="evidence" value="ECO:0007669"/>
    <property type="project" value="TreeGrafter"/>
</dbReference>
<keyword evidence="2" id="KW-0450">Lipoyl</keyword>
<evidence type="ECO:0000313" key="7">
    <source>
        <dbReference type="Proteomes" id="UP000834106"/>
    </source>
</evidence>
<keyword evidence="7" id="KW-1185">Reference proteome</keyword>
<dbReference type="CDD" id="cd06849">
    <property type="entry name" value="lipoyl_domain"/>
    <property type="match status" value="1"/>
</dbReference>
<dbReference type="GO" id="GO:0005739">
    <property type="term" value="C:mitochondrion"/>
    <property type="evidence" value="ECO:0007669"/>
    <property type="project" value="TreeGrafter"/>
</dbReference>
<evidence type="ECO:0000256" key="3">
    <source>
        <dbReference type="ARBA" id="ARBA00022946"/>
    </source>
</evidence>
<evidence type="ECO:0000313" key="6">
    <source>
        <dbReference type="EMBL" id="CAI9783382.1"/>
    </source>
</evidence>
<feature type="domain" description="Lipoyl-binding" evidence="5">
    <location>
        <begin position="45"/>
        <end position="120"/>
    </location>
</feature>